<evidence type="ECO:0000313" key="2">
    <source>
        <dbReference type="Proteomes" id="UP000814176"/>
    </source>
</evidence>
<dbReference type="RefSeq" id="XP_047780375.1">
    <property type="nucleotide sequence ID" value="XM_047919166.1"/>
</dbReference>
<dbReference type="GeneID" id="71999898"/>
<reference evidence="1 2" key="1">
    <citation type="journal article" date="2021" name="Environ. Microbiol.">
        <title>Gene family expansions and transcriptome signatures uncover fungal adaptations to wood decay.</title>
        <authorList>
            <person name="Hage H."/>
            <person name="Miyauchi S."/>
            <person name="Viragh M."/>
            <person name="Drula E."/>
            <person name="Min B."/>
            <person name="Chaduli D."/>
            <person name="Navarro D."/>
            <person name="Favel A."/>
            <person name="Norest M."/>
            <person name="Lesage-Meessen L."/>
            <person name="Balint B."/>
            <person name="Merenyi Z."/>
            <person name="de Eugenio L."/>
            <person name="Morin E."/>
            <person name="Martinez A.T."/>
            <person name="Baldrian P."/>
            <person name="Stursova M."/>
            <person name="Martinez M.J."/>
            <person name="Novotny C."/>
            <person name="Magnuson J.K."/>
            <person name="Spatafora J.W."/>
            <person name="Maurice S."/>
            <person name="Pangilinan J."/>
            <person name="Andreopoulos W."/>
            <person name="LaButti K."/>
            <person name="Hundley H."/>
            <person name="Na H."/>
            <person name="Kuo A."/>
            <person name="Barry K."/>
            <person name="Lipzen A."/>
            <person name="Henrissat B."/>
            <person name="Riley R."/>
            <person name="Ahrendt S."/>
            <person name="Nagy L.G."/>
            <person name="Grigoriev I.V."/>
            <person name="Martin F."/>
            <person name="Rosso M.N."/>
        </authorList>
    </citation>
    <scope>NUCLEOTIDE SEQUENCE [LARGE SCALE GENOMIC DNA]</scope>
    <source>
        <strain evidence="1 2">CIRM-BRFM 1785</strain>
    </source>
</reference>
<gene>
    <name evidence="1" type="ORF">C8Q71DRAFT_531289</name>
</gene>
<dbReference type="EMBL" id="JADCUA010000007">
    <property type="protein sequence ID" value="KAH9838460.1"/>
    <property type="molecule type" value="Genomic_DNA"/>
</dbReference>
<evidence type="ECO:0000313" key="1">
    <source>
        <dbReference type="EMBL" id="KAH9838460.1"/>
    </source>
</evidence>
<dbReference type="Proteomes" id="UP000814176">
    <property type="component" value="Unassembled WGS sequence"/>
</dbReference>
<keyword evidence="2" id="KW-1185">Reference proteome</keyword>
<organism evidence="1 2">
    <name type="scientific">Rhodofomes roseus</name>
    <dbReference type="NCBI Taxonomy" id="34475"/>
    <lineage>
        <taxon>Eukaryota</taxon>
        <taxon>Fungi</taxon>
        <taxon>Dikarya</taxon>
        <taxon>Basidiomycota</taxon>
        <taxon>Agaricomycotina</taxon>
        <taxon>Agaricomycetes</taxon>
        <taxon>Polyporales</taxon>
        <taxon>Rhodofomes</taxon>
    </lineage>
</organism>
<dbReference type="Gene3D" id="3.40.50.11350">
    <property type="match status" value="1"/>
</dbReference>
<comment type="caution">
    <text evidence="1">The sequence shown here is derived from an EMBL/GenBank/DDBJ whole genome shotgun (WGS) entry which is preliminary data.</text>
</comment>
<proteinExistence type="predicted"/>
<dbReference type="CDD" id="cd11296">
    <property type="entry name" value="O-FucT_like"/>
    <property type="match status" value="1"/>
</dbReference>
<sequence>MQELLLQALLAYRMKRTFVYYNYTWRDDGSTISYYNGKPIPSTIPLSALLQGPILGTPSVIDPSAAHPFAVTEDYYYRVCPENERKYIRTEEVSSLLGTTSTAGNMIEKWVEVFGELPAKCIEIPSDAPSNFDIFIFGDASRLLDVWPIFSKSPILQEFAWSPLVELAFDQNREVFAPTYVYVPPLGTLPMALSGSTAVSPSAARYAPIPGLLAIHLRRGDFSEHCTNLARWGSSYVGHNEFPELPDKFHYPPDTNDDDRIALQRPHCYPSIQEVVERAVEERAAQRAIGRPELVDVYFMTNGPKEWVDELTEAVRATGGWRTVASSRDLEVNWEQKFVKQAVDMLIGQRAQVFVGNGYSSMSGLVTMFRMANGIPPGQNRLL</sequence>
<name>A0ABQ8KK17_9APHY</name>
<protein>
    <submittedName>
        <fullName evidence="1">Uncharacterized protein</fullName>
    </submittedName>
</protein>
<accession>A0ABQ8KK17</accession>